<protein>
    <submittedName>
        <fullName evidence="2">Enoyl-CoA hydratase/isomerase family protein</fullName>
    </submittedName>
</protein>
<dbReference type="InterPro" id="IPR029045">
    <property type="entry name" value="ClpP/crotonase-like_dom_sf"/>
</dbReference>
<keyword evidence="3" id="KW-1185">Reference proteome</keyword>
<dbReference type="RefSeq" id="WP_379848619.1">
    <property type="nucleotide sequence ID" value="NZ_JBHSMA010000008.1"/>
</dbReference>
<organism evidence="2 3">
    <name type="scientific">Larkinella bovis</name>
    <dbReference type="NCBI Taxonomy" id="683041"/>
    <lineage>
        <taxon>Bacteria</taxon>
        <taxon>Pseudomonadati</taxon>
        <taxon>Bacteroidota</taxon>
        <taxon>Cytophagia</taxon>
        <taxon>Cytophagales</taxon>
        <taxon>Spirosomataceae</taxon>
        <taxon>Larkinella</taxon>
    </lineage>
</organism>
<comment type="caution">
    <text evidence="2">The sequence shown here is derived from an EMBL/GenBank/DDBJ whole genome shotgun (WGS) entry which is preliminary data.</text>
</comment>
<name>A0ABW0IE13_9BACT</name>
<gene>
    <name evidence="2" type="ORF">ACFPMF_20580</name>
</gene>
<reference evidence="3" key="1">
    <citation type="journal article" date="2019" name="Int. J. Syst. Evol. Microbiol.">
        <title>The Global Catalogue of Microorganisms (GCM) 10K type strain sequencing project: providing services to taxonomists for standard genome sequencing and annotation.</title>
        <authorList>
            <consortium name="The Broad Institute Genomics Platform"/>
            <consortium name="The Broad Institute Genome Sequencing Center for Infectious Disease"/>
            <person name="Wu L."/>
            <person name="Ma J."/>
        </authorList>
    </citation>
    <scope>NUCLEOTIDE SEQUENCE [LARGE SCALE GENOMIC DNA]</scope>
    <source>
        <strain evidence="3">CCUG 55250</strain>
    </source>
</reference>
<dbReference type="PANTHER" id="PTHR43459">
    <property type="entry name" value="ENOYL-COA HYDRATASE"/>
    <property type="match status" value="1"/>
</dbReference>
<comment type="similarity">
    <text evidence="1">Belongs to the enoyl-CoA hydratase/isomerase family.</text>
</comment>
<dbReference type="Proteomes" id="UP001596106">
    <property type="component" value="Unassembled WGS sequence"/>
</dbReference>
<dbReference type="InterPro" id="IPR001753">
    <property type="entry name" value="Enoyl-CoA_hydra/iso"/>
</dbReference>
<dbReference type="EMBL" id="JBHSMA010000008">
    <property type="protein sequence ID" value="MFC5411730.1"/>
    <property type="molecule type" value="Genomic_DNA"/>
</dbReference>
<dbReference type="Pfam" id="PF00378">
    <property type="entry name" value="ECH_1"/>
    <property type="match status" value="1"/>
</dbReference>
<evidence type="ECO:0000313" key="3">
    <source>
        <dbReference type="Proteomes" id="UP001596106"/>
    </source>
</evidence>
<proteinExistence type="inferred from homology"/>
<accession>A0ABW0IE13</accession>
<evidence type="ECO:0000313" key="2">
    <source>
        <dbReference type="EMBL" id="MFC5411730.1"/>
    </source>
</evidence>
<dbReference type="Gene3D" id="3.90.226.10">
    <property type="entry name" value="2-enoyl-CoA Hydratase, Chain A, domain 1"/>
    <property type="match status" value="1"/>
</dbReference>
<dbReference type="SUPFAM" id="SSF52096">
    <property type="entry name" value="ClpP/crotonase"/>
    <property type="match status" value="1"/>
</dbReference>
<sequence length="264" mass="27796">MYEHLLFAVSDGICRITLNRPQVHNALNPALIQEITSAVEAAGADDSVRVVVLTGAGDKAFCSGADLKEAAGHLQEDSGFSMGALLRSTYHPMVRAIRNLPKPVICRLNGVAAGAGCSLALACDVVIATDESYVSFLFVGIGLMPDAGSTFFLPRLIGAQKAFELCSTGRKVFGAEAAQLGLVSRSVPAADLDRAVAETAGFYASAPTQAIGLMKLAINQSIHTDLETQLEQEAQYQDLLGKTGDAAEGILAFLAKRKPVFRGK</sequence>
<dbReference type="CDD" id="cd06558">
    <property type="entry name" value="crotonase-like"/>
    <property type="match status" value="1"/>
</dbReference>
<evidence type="ECO:0000256" key="1">
    <source>
        <dbReference type="ARBA" id="ARBA00005254"/>
    </source>
</evidence>
<dbReference type="InterPro" id="IPR014748">
    <property type="entry name" value="Enoyl-CoA_hydra_C"/>
</dbReference>
<dbReference type="PANTHER" id="PTHR43459:SF1">
    <property type="entry name" value="EG:BACN32G11.4 PROTEIN"/>
    <property type="match status" value="1"/>
</dbReference>
<dbReference type="Gene3D" id="1.10.12.10">
    <property type="entry name" value="Lyase 2-enoyl-coa Hydratase, Chain A, domain 2"/>
    <property type="match status" value="1"/>
</dbReference>